<keyword evidence="2" id="KW-1133">Transmembrane helix</keyword>
<organism evidence="4 5">
    <name type="scientific">Apiospora marii</name>
    <dbReference type="NCBI Taxonomy" id="335849"/>
    <lineage>
        <taxon>Eukaryota</taxon>
        <taxon>Fungi</taxon>
        <taxon>Dikarya</taxon>
        <taxon>Ascomycota</taxon>
        <taxon>Pezizomycotina</taxon>
        <taxon>Sordariomycetes</taxon>
        <taxon>Xylariomycetidae</taxon>
        <taxon>Amphisphaeriales</taxon>
        <taxon>Apiosporaceae</taxon>
        <taxon>Apiospora</taxon>
    </lineage>
</organism>
<feature type="transmembrane region" description="Helical" evidence="2">
    <location>
        <begin position="265"/>
        <end position="285"/>
    </location>
</feature>
<keyword evidence="5" id="KW-1185">Reference proteome</keyword>
<evidence type="ECO:0000256" key="1">
    <source>
        <dbReference type="SAM" id="MobiDB-lite"/>
    </source>
</evidence>
<comment type="caution">
    <text evidence="4">The sequence shown here is derived from an EMBL/GenBank/DDBJ whole genome shotgun (WGS) entry which is preliminary data.</text>
</comment>
<evidence type="ECO:0000256" key="2">
    <source>
        <dbReference type="SAM" id="Phobius"/>
    </source>
</evidence>
<accession>A0ABR1RGS8</accession>
<dbReference type="Proteomes" id="UP001396898">
    <property type="component" value="Unassembled WGS sequence"/>
</dbReference>
<sequence length="323" mass="35637">MAEESEAAAASASPQSPPLTSTDEERKPEAATTTTMATAAAAEAVFRPKGYPFLARFWSQTQTGMARKFKRLAALNILYLQAELSHLERELERQRRRDLETGRPERGDCDWNWLVLSEPALHRGSRQWEVALEIRERLGGYSQMAGLAPPTEEQRKEMFKIVGSSSLNDRLGAFQSLDLAGAEGPAAYGSENAHDLVLLDGKEEENDILSTWLVEPFFRVVHCLCKRHKKTLPRDLESAPPVAGDDNDFGVHLYAANHYDFVNRIVGALVGSATPLASMVILYSVRSDNAKIGLVCVFTLLFCLALSTLSKARRIEVFAATAA</sequence>
<feature type="domain" description="DUF6594" evidence="3">
    <location>
        <begin position="51"/>
        <end position="323"/>
    </location>
</feature>
<gene>
    <name evidence="4" type="ORF">PG991_009718</name>
</gene>
<feature type="transmembrane region" description="Helical" evidence="2">
    <location>
        <begin position="291"/>
        <end position="309"/>
    </location>
</feature>
<dbReference type="PANTHER" id="PTHR34502:SF5">
    <property type="entry name" value="DUF6594 DOMAIN-CONTAINING PROTEIN"/>
    <property type="match status" value="1"/>
</dbReference>
<name>A0ABR1RGS8_9PEZI</name>
<protein>
    <recommendedName>
        <fullName evidence="3">DUF6594 domain-containing protein</fullName>
    </recommendedName>
</protein>
<keyword evidence="2" id="KW-0812">Transmembrane</keyword>
<proteinExistence type="predicted"/>
<dbReference type="Pfam" id="PF20237">
    <property type="entry name" value="DUF6594"/>
    <property type="match status" value="1"/>
</dbReference>
<dbReference type="InterPro" id="IPR046529">
    <property type="entry name" value="DUF6594"/>
</dbReference>
<keyword evidence="2" id="KW-0472">Membrane</keyword>
<feature type="region of interest" description="Disordered" evidence="1">
    <location>
        <begin position="1"/>
        <end position="35"/>
    </location>
</feature>
<evidence type="ECO:0000313" key="4">
    <source>
        <dbReference type="EMBL" id="KAK8012343.1"/>
    </source>
</evidence>
<reference evidence="4 5" key="1">
    <citation type="submission" date="2023-01" db="EMBL/GenBank/DDBJ databases">
        <title>Analysis of 21 Apiospora genomes using comparative genomics revels a genus with tremendous synthesis potential of carbohydrate active enzymes and secondary metabolites.</title>
        <authorList>
            <person name="Sorensen T."/>
        </authorList>
    </citation>
    <scope>NUCLEOTIDE SEQUENCE [LARGE SCALE GENOMIC DNA]</scope>
    <source>
        <strain evidence="4 5">CBS 20057</strain>
    </source>
</reference>
<evidence type="ECO:0000313" key="5">
    <source>
        <dbReference type="Proteomes" id="UP001396898"/>
    </source>
</evidence>
<dbReference type="EMBL" id="JAQQWI010000015">
    <property type="protein sequence ID" value="KAK8012343.1"/>
    <property type="molecule type" value="Genomic_DNA"/>
</dbReference>
<evidence type="ECO:0000259" key="3">
    <source>
        <dbReference type="Pfam" id="PF20237"/>
    </source>
</evidence>
<dbReference type="PANTHER" id="PTHR34502">
    <property type="entry name" value="DUF6594 DOMAIN-CONTAINING PROTEIN-RELATED"/>
    <property type="match status" value="1"/>
</dbReference>